<dbReference type="Proteomes" id="UP000325577">
    <property type="component" value="Linkage Group LG0"/>
</dbReference>
<evidence type="ECO:0000256" key="12">
    <source>
        <dbReference type="RuleBase" id="RU000461"/>
    </source>
</evidence>
<dbReference type="EMBL" id="CM018031">
    <property type="protein sequence ID" value="KAA8550477.1"/>
    <property type="molecule type" value="Genomic_DNA"/>
</dbReference>
<evidence type="ECO:0000313" key="13">
    <source>
        <dbReference type="EMBL" id="KAA8550477.1"/>
    </source>
</evidence>
<keyword evidence="5 11" id="KW-0479">Metal-binding</keyword>
<dbReference type="PANTHER" id="PTHR24282:SF196">
    <property type="entry name" value="CYTOCHROME P450 714C2"/>
    <property type="match status" value="1"/>
</dbReference>
<gene>
    <name evidence="13" type="ORF">F0562_002161</name>
</gene>
<dbReference type="SUPFAM" id="SSF48264">
    <property type="entry name" value="Cytochrome P450"/>
    <property type="match status" value="1"/>
</dbReference>
<dbReference type="PROSITE" id="PS00086">
    <property type="entry name" value="CYTOCHROME_P450"/>
    <property type="match status" value="1"/>
</dbReference>
<comment type="subcellular location">
    <subcellularLocation>
        <location evidence="1">Membrane</location>
    </subcellularLocation>
</comment>
<dbReference type="GO" id="GO:0020037">
    <property type="term" value="F:heme binding"/>
    <property type="evidence" value="ECO:0007669"/>
    <property type="project" value="InterPro"/>
</dbReference>
<evidence type="ECO:0000256" key="1">
    <source>
        <dbReference type="ARBA" id="ARBA00004370"/>
    </source>
</evidence>
<dbReference type="GO" id="GO:0016020">
    <property type="term" value="C:membrane"/>
    <property type="evidence" value="ECO:0007669"/>
    <property type="project" value="UniProtKB-SubCell"/>
</dbReference>
<keyword evidence="3 11" id="KW-0349">Heme</keyword>
<dbReference type="InterPro" id="IPR050665">
    <property type="entry name" value="Cytochrome_P450_Monooxygen"/>
</dbReference>
<keyword evidence="8 11" id="KW-0408">Iron</keyword>
<evidence type="ECO:0000256" key="10">
    <source>
        <dbReference type="ARBA" id="ARBA00023136"/>
    </source>
</evidence>
<dbReference type="GO" id="GO:0004497">
    <property type="term" value="F:monooxygenase activity"/>
    <property type="evidence" value="ECO:0007669"/>
    <property type="project" value="UniProtKB-KW"/>
</dbReference>
<dbReference type="PANTHER" id="PTHR24282">
    <property type="entry name" value="CYTOCHROME P450 FAMILY MEMBER"/>
    <property type="match status" value="1"/>
</dbReference>
<keyword evidence="6" id="KW-1133">Transmembrane helix</keyword>
<comment type="cofactor">
    <cofactor evidence="11">
        <name>heme</name>
        <dbReference type="ChEBI" id="CHEBI:30413"/>
    </cofactor>
</comment>
<dbReference type="OrthoDB" id="1470350at2759"/>
<evidence type="ECO:0000256" key="11">
    <source>
        <dbReference type="PIRSR" id="PIRSR602401-1"/>
    </source>
</evidence>
<evidence type="ECO:0000256" key="4">
    <source>
        <dbReference type="ARBA" id="ARBA00022692"/>
    </source>
</evidence>
<evidence type="ECO:0000256" key="2">
    <source>
        <dbReference type="ARBA" id="ARBA00010617"/>
    </source>
</evidence>
<evidence type="ECO:0008006" key="15">
    <source>
        <dbReference type="Google" id="ProtNLM"/>
    </source>
</evidence>
<dbReference type="PRINTS" id="PR00463">
    <property type="entry name" value="EP450I"/>
</dbReference>
<keyword evidence="14" id="KW-1185">Reference proteome</keyword>
<dbReference type="GO" id="GO:0005506">
    <property type="term" value="F:iron ion binding"/>
    <property type="evidence" value="ECO:0007669"/>
    <property type="project" value="InterPro"/>
</dbReference>
<organism evidence="13 14">
    <name type="scientific">Nyssa sinensis</name>
    <dbReference type="NCBI Taxonomy" id="561372"/>
    <lineage>
        <taxon>Eukaryota</taxon>
        <taxon>Viridiplantae</taxon>
        <taxon>Streptophyta</taxon>
        <taxon>Embryophyta</taxon>
        <taxon>Tracheophyta</taxon>
        <taxon>Spermatophyta</taxon>
        <taxon>Magnoliopsida</taxon>
        <taxon>eudicotyledons</taxon>
        <taxon>Gunneridae</taxon>
        <taxon>Pentapetalae</taxon>
        <taxon>asterids</taxon>
        <taxon>Cornales</taxon>
        <taxon>Nyssaceae</taxon>
        <taxon>Nyssa</taxon>
    </lineage>
</organism>
<keyword evidence="4" id="KW-0812">Transmembrane</keyword>
<evidence type="ECO:0000256" key="7">
    <source>
        <dbReference type="ARBA" id="ARBA00023002"/>
    </source>
</evidence>
<evidence type="ECO:0000256" key="5">
    <source>
        <dbReference type="ARBA" id="ARBA00022723"/>
    </source>
</evidence>
<keyword evidence="7 12" id="KW-0560">Oxidoreductase</keyword>
<dbReference type="InterPro" id="IPR036396">
    <property type="entry name" value="Cyt_P450_sf"/>
</dbReference>
<evidence type="ECO:0000256" key="3">
    <source>
        <dbReference type="ARBA" id="ARBA00022617"/>
    </source>
</evidence>
<name>A0A5J5C8Y6_9ASTE</name>
<evidence type="ECO:0000256" key="6">
    <source>
        <dbReference type="ARBA" id="ARBA00022989"/>
    </source>
</evidence>
<keyword evidence="10" id="KW-0472">Membrane</keyword>
<dbReference type="PRINTS" id="PR00385">
    <property type="entry name" value="P450"/>
</dbReference>
<dbReference type="Pfam" id="PF00067">
    <property type="entry name" value="p450"/>
    <property type="match status" value="1"/>
</dbReference>
<protein>
    <recommendedName>
        <fullName evidence="15">Cytochrome P450</fullName>
    </recommendedName>
</protein>
<dbReference type="InterPro" id="IPR001128">
    <property type="entry name" value="Cyt_P450"/>
</dbReference>
<dbReference type="GO" id="GO:0016705">
    <property type="term" value="F:oxidoreductase activity, acting on paired donors, with incorporation or reduction of molecular oxygen"/>
    <property type="evidence" value="ECO:0007669"/>
    <property type="project" value="InterPro"/>
</dbReference>
<evidence type="ECO:0000256" key="8">
    <source>
        <dbReference type="ARBA" id="ARBA00023004"/>
    </source>
</evidence>
<evidence type="ECO:0000256" key="9">
    <source>
        <dbReference type="ARBA" id="ARBA00023033"/>
    </source>
</evidence>
<keyword evidence="9 12" id="KW-0503">Monooxygenase</keyword>
<feature type="binding site" description="axial binding residue" evidence="11">
    <location>
        <position position="326"/>
    </location>
    <ligand>
        <name>heme</name>
        <dbReference type="ChEBI" id="CHEBI:30413"/>
    </ligand>
    <ligandPart>
        <name>Fe</name>
        <dbReference type="ChEBI" id="CHEBI:18248"/>
    </ligandPart>
</feature>
<accession>A0A5J5C8Y6</accession>
<dbReference type="InterPro" id="IPR002401">
    <property type="entry name" value="Cyt_P450_E_grp-I"/>
</dbReference>
<dbReference type="Gene3D" id="1.10.630.10">
    <property type="entry name" value="Cytochrome P450"/>
    <property type="match status" value="1"/>
</dbReference>
<reference evidence="13 14" key="1">
    <citation type="submission" date="2019-09" db="EMBL/GenBank/DDBJ databases">
        <title>A chromosome-level genome assembly of the Chinese tupelo Nyssa sinensis.</title>
        <authorList>
            <person name="Yang X."/>
            <person name="Kang M."/>
            <person name="Yang Y."/>
            <person name="Xiong H."/>
            <person name="Wang M."/>
            <person name="Zhang Z."/>
            <person name="Wang Z."/>
            <person name="Wu H."/>
            <person name="Ma T."/>
            <person name="Liu J."/>
            <person name="Xi Z."/>
        </authorList>
    </citation>
    <scope>NUCLEOTIDE SEQUENCE [LARGE SCALE GENOMIC DNA]</scope>
    <source>
        <strain evidence="13">J267</strain>
        <tissue evidence="13">Leaf</tissue>
    </source>
</reference>
<dbReference type="InterPro" id="IPR017972">
    <property type="entry name" value="Cyt_P450_CS"/>
</dbReference>
<comment type="similarity">
    <text evidence="2 12">Belongs to the cytochrome P450 family.</text>
</comment>
<dbReference type="AlphaFoldDB" id="A0A5J5C8Y6"/>
<proteinExistence type="inferred from homology"/>
<evidence type="ECO:0000313" key="14">
    <source>
        <dbReference type="Proteomes" id="UP000325577"/>
    </source>
</evidence>
<sequence length="378" mass="41910">MDISMVLKMFISIALLAAFGLLARLYKALVMEPERGMISLILESTDIVLDSWKSKIESEGGIADISIDEYMGSFSGDVISRACFGSSYIKGKEIFVKLKTLNEVISHKILSIGVPAISCFPTKSNREVWALEKEIHALILKLVQERKESGYDQHDLLQMILEGVKNSNLSRYEIDQFIVDNCKSVYLAANEATAVVASWCLMLLASNPEWQTRVRAEVLQLCGGRTPDADMLLKMKQLSMVLQETLRLYPSAVALSREAMKDIKIGGIDVPKGVNLWTMVVTMHTDPELWGPDALSFNPERFVNGTAGACKLPISYLPFGFGPRLCAGQHLAMVELKILIALIVSNFSFTLSPNYVHSPTMEVAIKPKHGVNLLIKKL</sequence>